<evidence type="ECO:0008006" key="3">
    <source>
        <dbReference type="Google" id="ProtNLM"/>
    </source>
</evidence>
<dbReference type="Proteomes" id="UP000445000">
    <property type="component" value="Unassembled WGS sequence"/>
</dbReference>
<dbReference type="Pfam" id="PF19788">
    <property type="entry name" value="DUF6272"/>
    <property type="match status" value="1"/>
</dbReference>
<keyword evidence="2" id="KW-1185">Reference proteome</keyword>
<evidence type="ECO:0000313" key="1">
    <source>
        <dbReference type="EMBL" id="GFE82861.1"/>
    </source>
</evidence>
<evidence type="ECO:0000313" key="2">
    <source>
        <dbReference type="Proteomes" id="UP000445000"/>
    </source>
</evidence>
<proteinExistence type="predicted"/>
<organism evidence="1 2">
    <name type="scientific">Steroidobacter agaridevorans</name>
    <dbReference type="NCBI Taxonomy" id="2695856"/>
    <lineage>
        <taxon>Bacteria</taxon>
        <taxon>Pseudomonadati</taxon>
        <taxon>Pseudomonadota</taxon>
        <taxon>Gammaproteobacteria</taxon>
        <taxon>Steroidobacterales</taxon>
        <taxon>Steroidobacteraceae</taxon>
        <taxon>Steroidobacter</taxon>
    </lineage>
</organism>
<accession>A0A829YJ22</accession>
<protein>
    <recommendedName>
        <fullName evidence="3">Histidine kinase/HSP90-like ATPase domain-containing protein</fullName>
    </recommendedName>
</protein>
<name>A0A829YJ22_9GAMM</name>
<gene>
    <name evidence="1" type="ORF">GCM10011487_48610</name>
</gene>
<sequence>MSWNVAHRMTPESSEREIFSYSGAVSAGIVGATGESLRARLAMLNVESQRARKVFSSFVELAYNIIHHGEPEGARDVKIVRCGSIAVWEAGQRYHLRSQSLISAVNAPPIRQRLQALRDLTPEQIRFEFRLRLTNLQYAADDSPNGGAGLGLLTIARNAAEPIDFELSPVPSHDGRLQLIIHTVIQ</sequence>
<dbReference type="NCBIfam" id="NF038262">
    <property type="entry name" value="SiaB_fam_kinase"/>
    <property type="match status" value="1"/>
</dbReference>
<reference evidence="2" key="1">
    <citation type="submission" date="2020-01" db="EMBL/GenBank/DDBJ databases">
        <title>'Steroidobacter agaridevorans' sp. nov., agar-degrading bacteria isolated from rhizosphere soils.</title>
        <authorList>
            <person name="Ikenaga M."/>
            <person name="Kataoka M."/>
            <person name="Murouchi A."/>
            <person name="Katsuragi S."/>
            <person name="Sakai M."/>
        </authorList>
    </citation>
    <scope>NUCLEOTIDE SEQUENCE [LARGE SCALE GENOMIC DNA]</scope>
    <source>
        <strain evidence="2">YU21-B</strain>
    </source>
</reference>
<dbReference type="EMBL" id="BLJN01000005">
    <property type="protein sequence ID" value="GFE82861.1"/>
    <property type="molecule type" value="Genomic_DNA"/>
</dbReference>
<dbReference type="InterPro" id="IPR046239">
    <property type="entry name" value="DUF6272"/>
</dbReference>
<comment type="caution">
    <text evidence="1">The sequence shown here is derived from an EMBL/GenBank/DDBJ whole genome shotgun (WGS) entry which is preliminary data.</text>
</comment>
<dbReference type="RefSeq" id="WP_161814499.1">
    <property type="nucleotide sequence ID" value="NZ_BLJN01000005.1"/>
</dbReference>
<dbReference type="AlphaFoldDB" id="A0A829YJ22"/>